<dbReference type="PANTHER" id="PTHR13696">
    <property type="entry name" value="P-LOOP CONTAINING NUCLEOSIDE TRIPHOSPHATE HYDROLASE"/>
    <property type="match status" value="1"/>
</dbReference>
<dbReference type="Gene3D" id="1.25.40.10">
    <property type="entry name" value="Tetratricopeptide repeat domain"/>
    <property type="match status" value="1"/>
</dbReference>
<protein>
    <submittedName>
        <fullName evidence="2">ParA family protein</fullName>
    </submittedName>
</protein>
<dbReference type="EMBL" id="JASCXX010000007">
    <property type="protein sequence ID" value="MDI6448847.1"/>
    <property type="molecule type" value="Genomic_DNA"/>
</dbReference>
<gene>
    <name evidence="2" type="ORF">QJ522_07295</name>
</gene>
<dbReference type="InterPro" id="IPR027417">
    <property type="entry name" value="P-loop_NTPase"/>
</dbReference>
<proteinExistence type="predicted"/>
<comment type="caution">
    <text evidence="2">The sequence shown here is derived from an EMBL/GenBank/DDBJ whole genome shotgun (WGS) entry which is preliminary data.</text>
</comment>
<sequence>MYTVTFYSFKGGVGRTLALANVGVELARTGRRVLLVDFDLEAPGLDTFGMLRPSEKQPGIVEYTSNFLESGVAPDVRNYVYEAHGVGREDGRLWVMPSGMSDHQYGHRLSRIDWATLYRERKGFLMMEDLKIQWEASFRPDYVLIDSRTGHTDIGGICTRQLPDSVVLFFFPNEQNLTGLKPIVAAIRAENKRWSRATGNADTDRISLHFIMSNVPDLDDEQEILAGLQDRFRQELEYDNLGCVIHRYDSLSLLRQSLFIAERPKSRLAREYRLLLDAITERNVQDRAVVVRALQSTVPAFSWRFDSSESQRLKPEDILKYHGRDGEVLYLLAMDLKQRGLHEQSEMLLNRSIELDFRSPQALLAQAEARLRTDNLERSSIWDEVWQAFQVSELSEDDLRKGIEIIRQVLPDRLDELVEAPACKALADYQWFAISNALLWSEAGLNGALALLSRYGEDQSGTVFAGETIRNQKCLALIGLGRFSEALRLFGAVRPAPELLTVHDAFNYAMAEWGANGEIPSDMFSRVIEVHKEAPSNDTPNYYQCLGIAFWAIGRSKEALESIERAQTQVTEKPTPHFSCWRYMNVNPPGFLKDCAAIRQLISGADVKPLFLQKQTRLL</sequence>
<reference evidence="2" key="1">
    <citation type="submission" date="2023-05" db="EMBL/GenBank/DDBJ databases">
        <title>Anaerotaeda fermentans gen. nov., sp. nov., a novel anaerobic planctomycete of the new family within the order Sedimentisphaerales isolated from Taman Peninsula, Russia.</title>
        <authorList>
            <person name="Khomyakova M.A."/>
            <person name="Merkel A.Y."/>
            <person name="Slobodkin A.I."/>
        </authorList>
    </citation>
    <scope>NUCLEOTIDE SEQUENCE</scope>
    <source>
        <strain evidence="2">M17dextr</strain>
    </source>
</reference>
<keyword evidence="3" id="KW-1185">Reference proteome</keyword>
<dbReference type="RefSeq" id="WP_349244258.1">
    <property type="nucleotide sequence ID" value="NZ_JASCXX010000007.1"/>
</dbReference>
<dbReference type="PANTHER" id="PTHR13696:SF52">
    <property type="entry name" value="PARA FAMILY PROTEIN CT_582"/>
    <property type="match status" value="1"/>
</dbReference>
<feature type="domain" description="CobQ/CobB/MinD/ParA nucleotide binding" evidence="1">
    <location>
        <begin position="5"/>
        <end position="250"/>
    </location>
</feature>
<evidence type="ECO:0000259" key="1">
    <source>
        <dbReference type="Pfam" id="PF01656"/>
    </source>
</evidence>
<dbReference type="Gene3D" id="3.40.50.300">
    <property type="entry name" value="P-loop containing nucleotide triphosphate hydrolases"/>
    <property type="match status" value="1"/>
</dbReference>
<dbReference type="SUPFAM" id="SSF48452">
    <property type="entry name" value="TPR-like"/>
    <property type="match status" value="1"/>
</dbReference>
<dbReference type="InterPro" id="IPR050678">
    <property type="entry name" value="DNA_Partitioning_ATPase"/>
</dbReference>
<dbReference type="SUPFAM" id="SSF52540">
    <property type="entry name" value="P-loop containing nucleoside triphosphate hydrolases"/>
    <property type="match status" value="1"/>
</dbReference>
<dbReference type="InterPro" id="IPR011990">
    <property type="entry name" value="TPR-like_helical_dom_sf"/>
</dbReference>
<dbReference type="NCBIfam" id="NF047398">
    <property type="entry name" value="AAA_KGGVGR"/>
    <property type="match status" value="1"/>
</dbReference>
<organism evidence="2 3">
    <name type="scientific">Anaerobaca lacustris</name>
    <dbReference type="NCBI Taxonomy" id="3044600"/>
    <lineage>
        <taxon>Bacteria</taxon>
        <taxon>Pseudomonadati</taxon>
        <taxon>Planctomycetota</taxon>
        <taxon>Phycisphaerae</taxon>
        <taxon>Sedimentisphaerales</taxon>
        <taxon>Anaerobacaceae</taxon>
        <taxon>Anaerobaca</taxon>
    </lineage>
</organism>
<dbReference type="Proteomes" id="UP001431776">
    <property type="component" value="Unassembled WGS sequence"/>
</dbReference>
<dbReference type="Pfam" id="PF01656">
    <property type="entry name" value="CbiA"/>
    <property type="match status" value="1"/>
</dbReference>
<evidence type="ECO:0000313" key="2">
    <source>
        <dbReference type="EMBL" id="MDI6448847.1"/>
    </source>
</evidence>
<name>A0AAW6TU49_9BACT</name>
<accession>A0AAW6TU49</accession>
<dbReference type="AlphaFoldDB" id="A0AAW6TU49"/>
<evidence type="ECO:0000313" key="3">
    <source>
        <dbReference type="Proteomes" id="UP001431776"/>
    </source>
</evidence>
<dbReference type="InterPro" id="IPR002586">
    <property type="entry name" value="CobQ/CobB/MinD/ParA_Nub-bd_dom"/>
</dbReference>